<evidence type="ECO:0000256" key="1">
    <source>
        <dbReference type="SAM" id="SignalP"/>
    </source>
</evidence>
<evidence type="ECO:0000313" key="2">
    <source>
        <dbReference type="EMBL" id="SOQ42213.1"/>
    </source>
</evidence>
<protein>
    <submittedName>
        <fullName evidence="2">SFRICE_006011</fullName>
    </submittedName>
</protein>
<organism evidence="2">
    <name type="scientific">Spodoptera frugiperda</name>
    <name type="common">Fall armyworm</name>
    <dbReference type="NCBI Taxonomy" id="7108"/>
    <lineage>
        <taxon>Eukaryota</taxon>
        <taxon>Metazoa</taxon>
        <taxon>Ecdysozoa</taxon>
        <taxon>Arthropoda</taxon>
        <taxon>Hexapoda</taxon>
        <taxon>Insecta</taxon>
        <taxon>Pterygota</taxon>
        <taxon>Neoptera</taxon>
        <taxon>Endopterygota</taxon>
        <taxon>Lepidoptera</taxon>
        <taxon>Glossata</taxon>
        <taxon>Ditrysia</taxon>
        <taxon>Noctuoidea</taxon>
        <taxon>Noctuidae</taxon>
        <taxon>Amphipyrinae</taxon>
        <taxon>Spodoptera</taxon>
    </lineage>
</organism>
<accession>A0A2H1VN23</accession>
<gene>
    <name evidence="2" type="ORF">SFRICE_006011</name>
</gene>
<proteinExistence type="predicted"/>
<name>A0A2H1VN23_SPOFR</name>
<dbReference type="EMBL" id="ODYU01003437">
    <property type="protein sequence ID" value="SOQ42213.1"/>
    <property type="molecule type" value="Genomic_DNA"/>
</dbReference>
<dbReference type="AlphaFoldDB" id="A0A2H1VN23"/>
<dbReference type="InterPro" id="IPR031734">
    <property type="entry name" value="MBF2"/>
</dbReference>
<keyword evidence="1" id="KW-0732">Signal</keyword>
<sequence>MKSVTLVVLLAVTLGYAAVDAASRPQALFTEPDDNSEKPRVLLASKNSDNDRLLSSTYHRVDRSHRVAHNQEIVIRLVEYARITRVEGWGGSDSVLKVLDGGLGHNFVKLGYSTEEEMDFNYRFYVYGYLVCDD</sequence>
<feature type="chain" id="PRO_5013749292" evidence="1">
    <location>
        <begin position="22"/>
        <end position="134"/>
    </location>
</feature>
<dbReference type="Pfam" id="PF15868">
    <property type="entry name" value="MBF2"/>
    <property type="match status" value="1"/>
</dbReference>
<reference evidence="2" key="1">
    <citation type="submission" date="2016-07" db="EMBL/GenBank/DDBJ databases">
        <authorList>
            <person name="Bretaudeau A."/>
        </authorList>
    </citation>
    <scope>NUCLEOTIDE SEQUENCE</scope>
    <source>
        <strain evidence="2">Rice</strain>
        <tissue evidence="2">Whole body</tissue>
    </source>
</reference>
<feature type="signal peptide" evidence="1">
    <location>
        <begin position="1"/>
        <end position="21"/>
    </location>
</feature>